<accession>A0A7D9CZD9</accession>
<dbReference type="EMBL" id="CABFWN010000004">
    <property type="protein sequence ID" value="VUG18953.1"/>
    <property type="molecule type" value="Genomic_DNA"/>
</dbReference>
<evidence type="ECO:0000256" key="4">
    <source>
        <dbReference type="ARBA" id="ARBA00022927"/>
    </source>
</evidence>
<evidence type="ECO:0000256" key="1">
    <source>
        <dbReference type="ARBA" id="ARBA00004308"/>
    </source>
</evidence>
<comment type="subcellular location">
    <subcellularLocation>
        <location evidence="1">Endomembrane system</location>
    </subcellularLocation>
</comment>
<dbReference type="InterPro" id="IPR011012">
    <property type="entry name" value="Longin-like_dom_sf"/>
</dbReference>
<dbReference type="Pfam" id="PF01217">
    <property type="entry name" value="Clat_adaptor_s"/>
    <property type="match status" value="1"/>
</dbReference>
<name>A0A7D9CZD9_DEKBR</name>
<feature type="domain" description="AP complex mu/sigma subunit" evidence="7">
    <location>
        <begin position="3"/>
        <end position="142"/>
    </location>
</feature>
<evidence type="ECO:0000313" key="9">
    <source>
        <dbReference type="Proteomes" id="UP000478008"/>
    </source>
</evidence>
<dbReference type="Gene3D" id="3.30.450.60">
    <property type="match status" value="1"/>
</dbReference>
<dbReference type="SUPFAM" id="SSF64356">
    <property type="entry name" value="SNARE-like"/>
    <property type="match status" value="1"/>
</dbReference>
<evidence type="ECO:0000256" key="6">
    <source>
        <dbReference type="PIRNR" id="PIRNR015588"/>
    </source>
</evidence>
<protein>
    <recommendedName>
        <fullName evidence="6">AP complex subunit sigma</fullName>
    </recommendedName>
</protein>
<keyword evidence="4 6" id="KW-0653">Protein transport</keyword>
<dbReference type="GO" id="GO:0005737">
    <property type="term" value="C:cytoplasm"/>
    <property type="evidence" value="ECO:0007669"/>
    <property type="project" value="UniProtKB-ARBA"/>
</dbReference>
<dbReference type="PANTHER" id="PTHR11753">
    <property type="entry name" value="ADAPTOR COMPLEXES SMALL SUBUNIT FAMILY"/>
    <property type="match status" value="1"/>
</dbReference>
<gene>
    <name evidence="8" type="primary">APS2</name>
    <name evidence="8" type="ORF">DEBR0S4_06810G</name>
</gene>
<dbReference type="Proteomes" id="UP000478008">
    <property type="component" value="Unassembled WGS sequence"/>
</dbReference>
<evidence type="ECO:0000256" key="2">
    <source>
        <dbReference type="ARBA" id="ARBA00006972"/>
    </source>
</evidence>
<keyword evidence="3 6" id="KW-0813">Transport</keyword>
<comment type="similarity">
    <text evidence="2 6">Belongs to the adaptor complexes small subunit family.</text>
</comment>
<evidence type="ECO:0000256" key="3">
    <source>
        <dbReference type="ARBA" id="ARBA00022448"/>
    </source>
</evidence>
<sequence length="144" mass="17039">MAIQFIVILNRQGRLRLAKWYTAIGESQQRQTIKTIHKLISSRDHRKQSNFVLFENSRLVYKRYNGLFFVLCISLEDNELGYLEVIPLFVEILDSYFDGVCELDIVFNFYKVYRILDEIVVGGELQDTNKTTILNRIYAWDKFA</sequence>
<evidence type="ECO:0000259" key="7">
    <source>
        <dbReference type="Pfam" id="PF01217"/>
    </source>
</evidence>
<dbReference type="GO" id="GO:0012505">
    <property type="term" value="C:endomembrane system"/>
    <property type="evidence" value="ECO:0007669"/>
    <property type="project" value="UniProtKB-SubCell"/>
</dbReference>
<reference evidence="8 9" key="1">
    <citation type="submission" date="2019-07" db="EMBL/GenBank/DDBJ databases">
        <authorList>
            <person name="Friedrich A."/>
            <person name="Schacherer J."/>
        </authorList>
    </citation>
    <scope>NUCLEOTIDE SEQUENCE [LARGE SCALE GENOMIC DNA]</scope>
</reference>
<dbReference type="InterPro" id="IPR016635">
    <property type="entry name" value="AP_complex_ssu"/>
</dbReference>
<dbReference type="FunFam" id="3.30.450.60:FF:000010">
    <property type="entry name" value="AP complex subunit sigma"/>
    <property type="match status" value="1"/>
</dbReference>
<keyword evidence="5 6" id="KW-0472">Membrane</keyword>
<dbReference type="AlphaFoldDB" id="A0A7D9CZD9"/>
<keyword evidence="9" id="KW-1185">Reference proteome</keyword>
<evidence type="ECO:0000313" key="8">
    <source>
        <dbReference type="EMBL" id="VUG18953.1"/>
    </source>
</evidence>
<dbReference type="PIRSF" id="PIRSF015588">
    <property type="entry name" value="AP_complex_sigma"/>
    <property type="match status" value="1"/>
</dbReference>
<dbReference type="OMA" id="QSNFVEY"/>
<dbReference type="GO" id="GO:0006886">
    <property type="term" value="P:intracellular protein transport"/>
    <property type="evidence" value="ECO:0007669"/>
    <property type="project" value="UniProtKB-UniRule"/>
</dbReference>
<organism evidence="8 9">
    <name type="scientific">Dekkera bruxellensis</name>
    <name type="common">Brettanomyces custersii</name>
    <dbReference type="NCBI Taxonomy" id="5007"/>
    <lineage>
        <taxon>Eukaryota</taxon>
        <taxon>Fungi</taxon>
        <taxon>Dikarya</taxon>
        <taxon>Ascomycota</taxon>
        <taxon>Saccharomycotina</taxon>
        <taxon>Pichiomycetes</taxon>
        <taxon>Pichiales</taxon>
        <taxon>Pichiaceae</taxon>
        <taxon>Brettanomyces</taxon>
    </lineage>
</organism>
<proteinExistence type="inferred from homology"/>
<dbReference type="InterPro" id="IPR022775">
    <property type="entry name" value="AP_mu_sigma_su"/>
</dbReference>
<evidence type="ECO:0000256" key="5">
    <source>
        <dbReference type="ARBA" id="ARBA00023136"/>
    </source>
</evidence>